<name>A0A8C5QT50_9ANUR</name>
<evidence type="ECO:0000256" key="4">
    <source>
        <dbReference type="ARBA" id="ARBA00023054"/>
    </source>
</evidence>
<proteinExistence type="inferred from homology"/>
<dbReference type="InterPro" id="IPR008604">
    <property type="entry name" value="MAP7_fam"/>
</dbReference>
<gene>
    <name evidence="8" type="primary">MAP7</name>
</gene>
<dbReference type="InterPro" id="IPR051483">
    <property type="entry name" value="MAP7_domain-containing"/>
</dbReference>
<dbReference type="AlphaFoldDB" id="A0A8C5QT50"/>
<evidence type="ECO:0000256" key="3">
    <source>
        <dbReference type="ARBA" id="ARBA00022490"/>
    </source>
</evidence>
<dbReference type="GO" id="GO:0000226">
    <property type="term" value="P:microtubule cytoskeleton organization"/>
    <property type="evidence" value="ECO:0007669"/>
    <property type="project" value="InterPro"/>
</dbReference>
<organism evidence="8 9">
    <name type="scientific">Leptobrachium leishanense</name>
    <name type="common">Leishan spiny toad</name>
    <dbReference type="NCBI Taxonomy" id="445787"/>
    <lineage>
        <taxon>Eukaryota</taxon>
        <taxon>Metazoa</taxon>
        <taxon>Chordata</taxon>
        <taxon>Craniata</taxon>
        <taxon>Vertebrata</taxon>
        <taxon>Euteleostomi</taxon>
        <taxon>Amphibia</taxon>
        <taxon>Batrachia</taxon>
        <taxon>Anura</taxon>
        <taxon>Pelobatoidea</taxon>
        <taxon>Megophryidae</taxon>
        <taxon>Leptobrachium</taxon>
    </lineage>
</organism>
<evidence type="ECO:0000313" key="8">
    <source>
        <dbReference type="Ensembl" id="ENSLLEP00000042318.1"/>
    </source>
</evidence>
<evidence type="ECO:0000256" key="6">
    <source>
        <dbReference type="SAM" id="Coils"/>
    </source>
</evidence>
<dbReference type="GeneTree" id="ENSGT00950000182941"/>
<evidence type="ECO:0000313" key="9">
    <source>
        <dbReference type="Proteomes" id="UP000694569"/>
    </source>
</evidence>
<keyword evidence="3" id="KW-0963">Cytoplasm</keyword>
<sequence length="787" mass="89400">MRAACLQVQYRRSRAGGSTSRAFFAPVRAHLSDSDWGDPGRDRCPSCSWMTSPAAMADRQQMLEEHQETHAEGRAMDLQRAAPDGANTNAQEKKVGAAASRPLPHTGSKSEAQIPMKVDERQRLARERREEREKLIAARESLWLEKELRARQHYEKQLEERKKKLEEQRTKEDKRRAAVDEKRKIKLEEDKGRHEAVVKRTMERSQKPRQRNNRWSWGGALQSNTTINSQDPDRRSVSTMNLSKHVDPVISKRLSTSSATLLNSPDRVVSRSSSPFDAFKKIYGRRPHLSPWESNVVNRLLTPTHSYLARSKSTAALSGDSASCSPIIPQPFKSSITKSSERPKHFVTTPEAISRRKTTHFATPVSTDRENVYLTPTSIMKRANSPTVPKPKSPAPVFAGLPQKSPAPSSAKATFTITSVKAGTIPQRPPSPGNVRPVRKDTKGGSEQKPDVKDPNEITADCFETSESIVSFDLNTSESRLPDPLASPVLPSTPVLPSPTLTGKTSAGTNNPEEATRILAEKRRVAREHREREEQEKREKEVEERKKKEELVRKKAEERARRGEELQRQEAERKQREEEEHKEQEKMLQRLSEEKEQREREEAERLQKQKEEDERIRIQREMHFQKEEQERSERKKRLEEIMKRTRRSEAGEKAPSTQRNGELPISNENTGIAPLSLQQEPLFQKSPTENPKNGENLLSSPRIIAYPVDSPERQQNENGLFSPNNNFEEIINLPVGNKPINHGSVNNEGNGIQEIPLNPKLAFEEQGTLVTLPQVDNVQTQHIAEVI</sequence>
<feature type="compositionally biased region" description="Basic and acidic residues" evidence="7">
    <location>
        <begin position="192"/>
        <end position="206"/>
    </location>
</feature>
<evidence type="ECO:0000256" key="1">
    <source>
        <dbReference type="ARBA" id="ARBA00004245"/>
    </source>
</evidence>
<feature type="compositionally biased region" description="Basic and acidic residues" evidence="7">
    <location>
        <begin position="438"/>
        <end position="456"/>
    </location>
</feature>
<keyword evidence="9" id="KW-1185">Reference proteome</keyword>
<dbReference type="PANTHER" id="PTHR15073">
    <property type="entry name" value="MICROTUBULE-ASSOCIATED PROTEIN"/>
    <property type="match status" value="1"/>
</dbReference>
<comment type="subcellular location">
    <subcellularLocation>
        <location evidence="1">Cytoplasm</location>
        <location evidence="1">Cytoskeleton</location>
    </subcellularLocation>
</comment>
<dbReference type="OrthoDB" id="8948920at2759"/>
<feature type="compositionally biased region" description="Polar residues" evidence="7">
    <location>
        <begin position="655"/>
        <end position="669"/>
    </location>
</feature>
<evidence type="ECO:0000256" key="2">
    <source>
        <dbReference type="ARBA" id="ARBA00007525"/>
    </source>
</evidence>
<evidence type="ECO:0000256" key="7">
    <source>
        <dbReference type="SAM" id="MobiDB-lite"/>
    </source>
</evidence>
<accession>A0A8C5QT50</accession>
<feature type="region of interest" description="Disordered" evidence="7">
    <location>
        <begin position="419"/>
        <end position="457"/>
    </location>
</feature>
<feature type="compositionally biased region" description="Polar residues" evidence="7">
    <location>
        <begin position="503"/>
        <end position="513"/>
    </location>
</feature>
<dbReference type="Ensembl" id="ENSLLET00000044010.1">
    <property type="protein sequence ID" value="ENSLLEP00000042318.1"/>
    <property type="gene ID" value="ENSLLEG00000026922.1"/>
</dbReference>
<dbReference type="GO" id="GO:0015630">
    <property type="term" value="C:microtubule cytoskeleton"/>
    <property type="evidence" value="ECO:0007669"/>
    <property type="project" value="InterPro"/>
</dbReference>
<feature type="compositionally biased region" description="Basic and acidic residues" evidence="7">
    <location>
        <begin position="514"/>
        <end position="652"/>
    </location>
</feature>
<feature type="region of interest" description="Disordered" evidence="7">
    <location>
        <begin position="85"/>
        <end position="115"/>
    </location>
</feature>
<feature type="region of interest" description="Disordered" evidence="7">
    <location>
        <begin position="192"/>
        <end position="237"/>
    </location>
</feature>
<protein>
    <submittedName>
        <fullName evidence="8">Microtubule associated protein 7</fullName>
    </submittedName>
</protein>
<comment type="similarity">
    <text evidence="2">Belongs to the MAP7 family.</text>
</comment>
<feature type="region of interest" description="Disordered" evidence="7">
    <location>
        <begin position="474"/>
        <end position="669"/>
    </location>
</feature>
<keyword evidence="4 6" id="KW-0175">Coiled coil</keyword>
<evidence type="ECO:0000256" key="5">
    <source>
        <dbReference type="ARBA" id="ARBA00023212"/>
    </source>
</evidence>
<reference evidence="8" key="1">
    <citation type="submission" date="2025-08" db="UniProtKB">
        <authorList>
            <consortium name="Ensembl"/>
        </authorList>
    </citation>
    <scope>IDENTIFICATION</scope>
</reference>
<dbReference type="Pfam" id="PF05672">
    <property type="entry name" value="MAP7"/>
    <property type="match status" value="1"/>
</dbReference>
<feature type="compositionally biased region" description="Polar residues" evidence="7">
    <location>
        <begin position="221"/>
        <end position="230"/>
    </location>
</feature>
<dbReference type="Proteomes" id="UP000694569">
    <property type="component" value="Unplaced"/>
</dbReference>
<keyword evidence="5" id="KW-0206">Cytoskeleton</keyword>
<dbReference type="PANTHER" id="PTHR15073:SF4">
    <property type="entry name" value="ENSCONSIN"/>
    <property type="match status" value="1"/>
</dbReference>
<feature type="compositionally biased region" description="Low complexity" evidence="7">
    <location>
        <begin position="487"/>
        <end position="502"/>
    </location>
</feature>
<reference evidence="8" key="2">
    <citation type="submission" date="2025-09" db="UniProtKB">
        <authorList>
            <consortium name="Ensembl"/>
        </authorList>
    </citation>
    <scope>IDENTIFICATION</scope>
</reference>
<feature type="coiled-coil region" evidence="6">
    <location>
        <begin position="121"/>
        <end position="182"/>
    </location>
</feature>